<name>A0ACB7J5K2_PLECO</name>
<dbReference type="Proteomes" id="UP000824881">
    <property type="component" value="Unassembled WGS sequence"/>
</dbReference>
<reference evidence="1 2" key="1">
    <citation type="journal article" date="2021" name="Appl. Environ. Microbiol.">
        <title>Genetic linkage and physical mapping for an oyster mushroom Pleurotus cornucopiae and QTL analysis for the trait cap color.</title>
        <authorList>
            <person name="Zhang Y."/>
            <person name="Gao W."/>
            <person name="Sonnenberg A."/>
            <person name="Chen Q."/>
            <person name="Zhang J."/>
            <person name="Huang C."/>
        </authorList>
    </citation>
    <scope>NUCLEOTIDE SEQUENCE [LARGE SCALE GENOMIC DNA]</scope>
    <source>
        <strain evidence="1">CCMSSC00406</strain>
    </source>
</reference>
<proteinExistence type="predicted"/>
<dbReference type="EMBL" id="WQMT02000003">
    <property type="protein sequence ID" value="KAG9225241.1"/>
    <property type="molecule type" value="Genomic_DNA"/>
</dbReference>
<accession>A0ACB7J5K2</accession>
<evidence type="ECO:0000313" key="2">
    <source>
        <dbReference type="Proteomes" id="UP000824881"/>
    </source>
</evidence>
<gene>
    <name evidence="1" type="ORF">CCMSSC00406_0007072</name>
</gene>
<keyword evidence="2" id="KW-1185">Reference proteome</keyword>
<organism evidence="1 2">
    <name type="scientific">Pleurotus cornucopiae</name>
    <name type="common">Cornucopia mushroom</name>
    <dbReference type="NCBI Taxonomy" id="5321"/>
    <lineage>
        <taxon>Eukaryota</taxon>
        <taxon>Fungi</taxon>
        <taxon>Dikarya</taxon>
        <taxon>Basidiomycota</taxon>
        <taxon>Agaricomycotina</taxon>
        <taxon>Agaricomycetes</taxon>
        <taxon>Agaricomycetidae</taxon>
        <taxon>Agaricales</taxon>
        <taxon>Pleurotineae</taxon>
        <taxon>Pleurotaceae</taxon>
        <taxon>Pleurotus</taxon>
    </lineage>
</organism>
<evidence type="ECO:0000313" key="1">
    <source>
        <dbReference type="EMBL" id="KAG9225241.1"/>
    </source>
</evidence>
<comment type="caution">
    <text evidence="1">The sequence shown here is derived from an EMBL/GenBank/DDBJ whole genome shotgun (WGS) entry which is preliminary data.</text>
</comment>
<protein>
    <submittedName>
        <fullName evidence="1">Uncharacterized protein</fullName>
    </submittedName>
</protein>
<sequence length="524" mass="61027">MADAIQDEQQAGICDIGLVPYDNDITSYVNQCPIHLFDTQTNRNISRSELKDNISAALRLWMGLPLTCSKISKIIFKALDRKIPRSDIELRPYVFAVMAKLLPIDDEACFISAIRDKLEPYFQSFFSEHLPSNWDHRVTQALKDLIVRKRAQTSKPSHREVEEQIATLGQYAILSHCWDHDSSQELTFDDVANISDCEVRAKHGFSKLEGFARVVESFYGCRYLWMDTACIGEADRDRSIPLMFGWYRHAYVCVVYLSASTVSWDRWRTVMEDRWCTRGWTLQELLAANRIAFFTSRWDLVAGEFWPYNQYKFHACRDGRFEPTVYSQLLQTIGHTNWMEYEPGIDQALSLFRAMRRRRTTKAEDMVYSLLPTLNIDIPIEYGEGFERALYRLQVEILTQCQDRRLLFWRGGTPSPYNSMLCGNFNSWHSNDVDVYHSYRYSRSFDPTISFSSKGTMRIMVYLHKMCPSSASFALMGQHTRGGGYVGVLLRELPKRVYRRIGYKLYGLDEITLVDKAPEWIYIK</sequence>